<keyword evidence="2" id="KW-1185">Reference proteome</keyword>
<evidence type="ECO:0000313" key="1">
    <source>
        <dbReference type="EMBL" id="OKP02728.1"/>
    </source>
</evidence>
<dbReference type="EMBL" id="MKGQ01000013">
    <property type="protein sequence ID" value="OKP02728.1"/>
    <property type="molecule type" value="Genomic_DNA"/>
</dbReference>
<accession>A0A1Q5TR69</accession>
<proteinExistence type="predicted"/>
<reference evidence="1 2" key="1">
    <citation type="submission" date="2016-09" db="EMBL/GenBank/DDBJ databases">
        <title>Xenorhabdus thuongxuanensis sp. nov. and Xenorhabdus eapokensis sp. nov., isolated from Steinernema species.</title>
        <authorList>
            <person name="Kaempfer P."/>
            <person name="Tobias N.J."/>
            <person name="Phan Ke L."/>
            <person name="Bode H.B."/>
            <person name="Glaeser S.P."/>
        </authorList>
    </citation>
    <scope>NUCLEOTIDE SEQUENCE [LARGE SCALE GENOMIC DNA]</scope>
    <source>
        <strain evidence="1 2">DL20</strain>
    </source>
</reference>
<dbReference type="Proteomes" id="UP000186268">
    <property type="component" value="Unassembled WGS sequence"/>
</dbReference>
<comment type="caution">
    <text evidence="1">The sequence shown here is derived from an EMBL/GenBank/DDBJ whole genome shotgun (WGS) entry which is preliminary data.</text>
</comment>
<sequence length="66" mass="7152">MPANGAPPPHPVSQTLFHLYNAVNVLAELAAQGAMRVSIRVKQPEKLFQAIEIINKLASDIGMTSR</sequence>
<evidence type="ECO:0000313" key="2">
    <source>
        <dbReference type="Proteomes" id="UP000186268"/>
    </source>
</evidence>
<protein>
    <submittedName>
        <fullName evidence="1">Uncharacterized protein</fullName>
    </submittedName>
</protein>
<organism evidence="1 2">
    <name type="scientific">Xenorhabdus eapokensis</name>
    <dbReference type="NCBI Taxonomy" id="1873482"/>
    <lineage>
        <taxon>Bacteria</taxon>
        <taxon>Pseudomonadati</taxon>
        <taxon>Pseudomonadota</taxon>
        <taxon>Gammaproteobacteria</taxon>
        <taxon>Enterobacterales</taxon>
        <taxon>Morganellaceae</taxon>
        <taxon>Xenorhabdus</taxon>
    </lineage>
</organism>
<dbReference type="AlphaFoldDB" id="A0A1Q5TR69"/>
<name>A0A1Q5TR69_9GAMM</name>
<gene>
    <name evidence="1" type="ORF">Xedl_02138</name>
</gene>